<comment type="similarity">
    <text evidence="8">Belongs to the binding-protein-dependent transport system permease family. LivHM subfamily.</text>
</comment>
<keyword evidence="4 9" id="KW-0812">Transmembrane</keyword>
<dbReference type="OrthoDB" id="43815at2157"/>
<dbReference type="HOGENOM" id="CLU_039929_1_0_2"/>
<evidence type="ECO:0000256" key="6">
    <source>
        <dbReference type="ARBA" id="ARBA00022989"/>
    </source>
</evidence>
<feature type="transmembrane region" description="Helical" evidence="9">
    <location>
        <begin position="138"/>
        <end position="160"/>
    </location>
</feature>
<keyword evidence="6 9" id="KW-1133">Transmembrane helix</keyword>
<dbReference type="STRING" id="1343739.PAP_03915"/>
<feature type="transmembrane region" description="Helical" evidence="9">
    <location>
        <begin position="191"/>
        <end position="211"/>
    </location>
</feature>
<keyword evidence="3" id="KW-1003">Cell membrane</keyword>
<organism evidence="10 11">
    <name type="scientific">Palaeococcus pacificus DY20341</name>
    <dbReference type="NCBI Taxonomy" id="1343739"/>
    <lineage>
        <taxon>Archaea</taxon>
        <taxon>Methanobacteriati</taxon>
        <taxon>Methanobacteriota</taxon>
        <taxon>Thermococci</taxon>
        <taxon>Thermococcales</taxon>
        <taxon>Thermococcaceae</taxon>
        <taxon>Palaeococcus</taxon>
    </lineage>
</organism>
<feature type="transmembrane region" description="Helical" evidence="9">
    <location>
        <begin position="262"/>
        <end position="285"/>
    </location>
</feature>
<dbReference type="Proteomes" id="UP000027981">
    <property type="component" value="Chromosome"/>
</dbReference>
<dbReference type="InterPro" id="IPR001851">
    <property type="entry name" value="ABC_transp_permease"/>
</dbReference>
<dbReference type="AlphaFoldDB" id="A0A075LR46"/>
<accession>A0A075LR46</accession>
<evidence type="ECO:0000256" key="2">
    <source>
        <dbReference type="ARBA" id="ARBA00022448"/>
    </source>
</evidence>
<sequence>MGVLEGALTYANLLVLLSLGLTLTYITTGVPNFAHGSFAVIGAYFAFTVFKLLGINPYLAIPLSFIMGGIVGVVTYTIILKPLIKRNASLEMLMIATLAWDIILFGVIGAFAESISTVVKSSATQFVFTYLDFTIGGIPGRLIVSSLLILLTLFGLYILLYKTKFGIALRASMENPALAEAMGINVESTRLFSWFLAGALAGTAGSVLPFLQEIVPATGGLIIVSIFAASIVGGLHHIAGALVGGYVIGLSESLITYGLSSIFGTGVLVYGKVVSLLIMIATLLMTPEGITGTKLWGRLVK</sequence>
<dbReference type="PANTHER" id="PTHR11795">
    <property type="entry name" value="BRANCHED-CHAIN AMINO ACID TRANSPORT SYSTEM PERMEASE PROTEIN LIVH"/>
    <property type="match status" value="1"/>
</dbReference>
<keyword evidence="11" id="KW-1185">Reference proteome</keyword>
<dbReference type="GO" id="GO:0022857">
    <property type="term" value="F:transmembrane transporter activity"/>
    <property type="evidence" value="ECO:0007669"/>
    <property type="project" value="InterPro"/>
</dbReference>
<dbReference type="eggNOG" id="arCOG01269">
    <property type="taxonomic scope" value="Archaea"/>
</dbReference>
<evidence type="ECO:0000256" key="4">
    <source>
        <dbReference type="ARBA" id="ARBA00022692"/>
    </source>
</evidence>
<feature type="transmembrane region" description="Helical" evidence="9">
    <location>
        <begin position="59"/>
        <end position="80"/>
    </location>
</feature>
<dbReference type="PANTHER" id="PTHR11795:SF449">
    <property type="entry name" value="BRANCHED-CHAIN AMINO ACID TRANSPORT PERMEASE PROTEIN LIVH-RELATED"/>
    <property type="match status" value="1"/>
</dbReference>
<dbReference type="CDD" id="cd06582">
    <property type="entry name" value="TM_PBP1_LivH_like"/>
    <property type="match status" value="1"/>
</dbReference>
<dbReference type="InterPro" id="IPR052157">
    <property type="entry name" value="BCAA_transport_permease"/>
</dbReference>
<keyword evidence="2" id="KW-0813">Transport</keyword>
<proteinExistence type="inferred from homology"/>
<keyword evidence="7 9" id="KW-0472">Membrane</keyword>
<evidence type="ECO:0000256" key="9">
    <source>
        <dbReference type="SAM" id="Phobius"/>
    </source>
</evidence>
<evidence type="ECO:0000256" key="1">
    <source>
        <dbReference type="ARBA" id="ARBA00004651"/>
    </source>
</evidence>
<protein>
    <submittedName>
        <fullName evidence="10">Branched-chain amino acid ABC transporter permease</fullName>
    </submittedName>
</protein>
<feature type="transmembrane region" description="Helical" evidence="9">
    <location>
        <begin position="217"/>
        <end position="250"/>
    </location>
</feature>
<name>A0A075LR46_9EURY</name>
<gene>
    <name evidence="10" type="ORF">PAP_03915</name>
</gene>
<evidence type="ECO:0000256" key="3">
    <source>
        <dbReference type="ARBA" id="ARBA00022475"/>
    </source>
</evidence>
<reference evidence="10 11" key="2">
    <citation type="journal article" date="2015" name="Genome Announc.">
        <title>Complete Genome Sequence of Hyperthermophilic Piezophilic Archaeon Palaeococcus pacificus DY20341T, Isolated from Deep-Sea Hydrothermal Sediments.</title>
        <authorList>
            <person name="Zeng X."/>
            <person name="Jebbar M."/>
            <person name="Shao Z."/>
        </authorList>
    </citation>
    <scope>NUCLEOTIDE SEQUENCE [LARGE SCALE GENOMIC DNA]</scope>
    <source>
        <strain evidence="10 11">DY20341</strain>
    </source>
</reference>
<dbReference type="RefSeq" id="WP_048164786.1">
    <property type="nucleotide sequence ID" value="NZ_CP006019.1"/>
</dbReference>
<dbReference type="KEGG" id="ppac:PAP_03915"/>
<dbReference type="GO" id="GO:0006865">
    <property type="term" value="P:amino acid transport"/>
    <property type="evidence" value="ECO:0007669"/>
    <property type="project" value="UniProtKB-KW"/>
</dbReference>
<dbReference type="GO" id="GO:0005886">
    <property type="term" value="C:plasma membrane"/>
    <property type="evidence" value="ECO:0007669"/>
    <property type="project" value="UniProtKB-SubCell"/>
</dbReference>
<evidence type="ECO:0000256" key="8">
    <source>
        <dbReference type="ARBA" id="ARBA00037998"/>
    </source>
</evidence>
<keyword evidence="5" id="KW-0029">Amino-acid transport</keyword>
<feature type="transmembrane region" description="Helical" evidence="9">
    <location>
        <begin position="6"/>
        <end position="26"/>
    </location>
</feature>
<reference evidence="11" key="1">
    <citation type="submission" date="2013-06" db="EMBL/GenBank/DDBJ databases">
        <title>Complete Genome Sequence of Hyperthermophilic Palaeococcus pacificus DY20341T, Isolated from a Deep-Sea Hydrothermal Sediments.</title>
        <authorList>
            <person name="Zeng X."/>
            <person name="Shao Z."/>
        </authorList>
    </citation>
    <scope>NUCLEOTIDE SEQUENCE [LARGE SCALE GENOMIC DNA]</scope>
    <source>
        <strain evidence="11">DY20341</strain>
    </source>
</reference>
<dbReference type="Pfam" id="PF02653">
    <property type="entry name" value="BPD_transp_2"/>
    <property type="match status" value="1"/>
</dbReference>
<evidence type="ECO:0000313" key="10">
    <source>
        <dbReference type="EMBL" id="AIF69200.1"/>
    </source>
</evidence>
<evidence type="ECO:0000313" key="11">
    <source>
        <dbReference type="Proteomes" id="UP000027981"/>
    </source>
</evidence>
<dbReference type="EMBL" id="CP006019">
    <property type="protein sequence ID" value="AIF69200.1"/>
    <property type="molecule type" value="Genomic_DNA"/>
</dbReference>
<evidence type="ECO:0000256" key="5">
    <source>
        <dbReference type="ARBA" id="ARBA00022970"/>
    </source>
</evidence>
<evidence type="ECO:0000256" key="7">
    <source>
        <dbReference type="ARBA" id="ARBA00023136"/>
    </source>
</evidence>
<comment type="subcellular location">
    <subcellularLocation>
        <location evidence="1">Cell membrane</location>
        <topology evidence="1">Multi-pass membrane protein</topology>
    </subcellularLocation>
</comment>
<feature type="transmembrane region" description="Helical" evidence="9">
    <location>
        <begin position="92"/>
        <end position="112"/>
    </location>
</feature>
<dbReference type="GeneID" id="24841910"/>